<evidence type="ECO:0000256" key="2">
    <source>
        <dbReference type="SAM" id="Phobius"/>
    </source>
</evidence>
<dbReference type="CDD" id="cd06257">
    <property type="entry name" value="DnaJ"/>
    <property type="match status" value="1"/>
</dbReference>
<evidence type="ECO:0000259" key="3">
    <source>
        <dbReference type="PROSITE" id="PS50076"/>
    </source>
</evidence>
<evidence type="ECO:0000313" key="5">
    <source>
        <dbReference type="Proteomes" id="UP000292702"/>
    </source>
</evidence>
<feature type="compositionally biased region" description="Basic and acidic residues" evidence="1">
    <location>
        <begin position="189"/>
        <end position="221"/>
    </location>
</feature>
<feature type="domain" description="J" evidence="3">
    <location>
        <begin position="29"/>
        <end position="121"/>
    </location>
</feature>
<gene>
    <name evidence="4" type="ORF">EIP91_009265</name>
</gene>
<sequence length="221" mass="25344">MNARWIFIQTRKASTASGSFPFPHHSHPNPHQIFHLPYGASQQDIKSRYYELVRDHHPDSPRCRHLDPQLRHTRFQAITAAYASLTSKSTGRGSFRDDPLRAELRRRREFQESRRRYQQQHPLYADGLGRTGATWSASADDRWKDWVIIGVGVVALGAGLLPVSVWNAKQTYADAAHQTASANLAAARENARKLGAERREQIRRTLEQQAEDERTQRDEQP</sequence>
<protein>
    <recommendedName>
        <fullName evidence="3">J domain-containing protein</fullName>
    </recommendedName>
</protein>
<keyword evidence="2" id="KW-0472">Membrane</keyword>
<name>A0A4R0R1V0_9APHY</name>
<keyword evidence="2" id="KW-0812">Transmembrane</keyword>
<evidence type="ECO:0000313" key="4">
    <source>
        <dbReference type="EMBL" id="TCD60950.1"/>
    </source>
</evidence>
<dbReference type="EMBL" id="RWJN01000523">
    <property type="protein sequence ID" value="TCD60950.1"/>
    <property type="molecule type" value="Genomic_DNA"/>
</dbReference>
<dbReference type="STRING" id="92696.A0A4R0R1V0"/>
<organism evidence="4 5">
    <name type="scientific">Steccherinum ochraceum</name>
    <dbReference type="NCBI Taxonomy" id="92696"/>
    <lineage>
        <taxon>Eukaryota</taxon>
        <taxon>Fungi</taxon>
        <taxon>Dikarya</taxon>
        <taxon>Basidiomycota</taxon>
        <taxon>Agaricomycotina</taxon>
        <taxon>Agaricomycetes</taxon>
        <taxon>Polyporales</taxon>
        <taxon>Steccherinaceae</taxon>
        <taxon>Steccherinum</taxon>
    </lineage>
</organism>
<dbReference type="Pfam" id="PF00226">
    <property type="entry name" value="DnaJ"/>
    <property type="match status" value="1"/>
</dbReference>
<proteinExistence type="predicted"/>
<dbReference type="SMART" id="SM00271">
    <property type="entry name" value="DnaJ"/>
    <property type="match status" value="1"/>
</dbReference>
<dbReference type="Proteomes" id="UP000292702">
    <property type="component" value="Unassembled WGS sequence"/>
</dbReference>
<dbReference type="PROSITE" id="PS50076">
    <property type="entry name" value="DNAJ_2"/>
    <property type="match status" value="1"/>
</dbReference>
<keyword evidence="2" id="KW-1133">Transmembrane helix</keyword>
<dbReference type="OrthoDB" id="445556at2759"/>
<keyword evidence="5" id="KW-1185">Reference proteome</keyword>
<dbReference type="InterPro" id="IPR036869">
    <property type="entry name" value="J_dom_sf"/>
</dbReference>
<evidence type="ECO:0000256" key="1">
    <source>
        <dbReference type="SAM" id="MobiDB-lite"/>
    </source>
</evidence>
<accession>A0A4R0R1V0</accession>
<dbReference type="AlphaFoldDB" id="A0A4R0R1V0"/>
<dbReference type="InterPro" id="IPR001623">
    <property type="entry name" value="DnaJ_domain"/>
</dbReference>
<dbReference type="Gene3D" id="1.10.287.110">
    <property type="entry name" value="DnaJ domain"/>
    <property type="match status" value="1"/>
</dbReference>
<dbReference type="SUPFAM" id="SSF46565">
    <property type="entry name" value="Chaperone J-domain"/>
    <property type="match status" value="1"/>
</dbReference>
<feature type="transmembrane region" description="Helical" evidence="2">
    <location>
        <begin position="146"/>
        <end position="166"/>
    </location>
</feature>
<reference evidence="4 5" key="1">
    <citation type="submission" date="2018-11" db="EMBL/GenBank/DDBJ databases">
        <title>Genome assembly of Steccherinum ochraceum LE-BIN_3174, the white-rot fungus of the Steccherinaceae family (The Residual Polyporoid clade, Polyporales, Basidiomycota).</title>
        <authorList>
            <person name="Fedorova T.V."/>
            <person name="Glazunova O.A."/>
            <person name="Landesman E.O."/>
            <person name="Moiseenko K.V."/>
            <person name="Psurtseva N.V."/>
            <person name="Savinova O.S."/>
            <person name="Shakhova N.V."/>
            <person name="Tyazhelova T.V."/>
            <person name="Vasina D.V."/>
        </authorList>
    </citation>
    <scope>NUCLEOTIDE SEQUENCE [LARGE SCALE GENOMIC DNA]</scope>
    <source>
        <strain evidence="4 5">LE-BIN_3174</strain>
    </source>
</reference>
<comment type="caution">
    <text evidence="4">The sequence shown here is derived from an EMBL/GenBank/DDBJ whole genome shotgun (WGS) entry which is preliminary data.</text>
</comment>
<feature type="region of interest" description="Disordered" evidence="1">
    <location>
        <begin position="188"/>
        <end position="221"/>
    </location>
</feature>